<dbReference type="Gene3D" id="1.10.287.470">
    <property type="entry name" value="Helix hairpin bin"/>
    <property type="match status" value="1"/>
</dbReference>
<dbReference type="InterPro" id="IPR006143">
    <property type="entry name" value="RND_pump_MFP"/>
</dbReference>
<comment type="similarity">
    <text evidence="1">Belongs to the membrane fusion protein (MFP) (TC 8.A.1) family.</text>
</comment>
<dbReference type="Gene3D" id="2.40.50.100">
    <property type="match status" value="1"/>
</dbReference>
<keyword evidence="3" id="KW-1185">Reference proteome</keyword>
<dbReference type="Proteomes" id="UP000241895">
    <property type="component" value="Unassembled WGS sequence"/>
</dbReference>
<accession>A0ABX5IST9</accession>
<dbReference type="Gene3D" id="2.40.30.170">
    <property type="match status" value="1"/>
</dbReference>
<sequence length="273" mass="29085">MRAHGMNSRSLGAGQCGQSTRTLWPGLVLAVLLSGAAQASDMGEARGILRAEHEAILSSRLSARVLEVPFKEGDHFDADEVLVGFDCAGLDAELRATEAKAAAESRNAAMQNELLQMGATGQADADIARFKLREQRARVAAIQEQRKDCQIKAPFAGRVVEPMVRPNETPEANAPLIQVVSDGALELHMVVPSCWLSWMTRGSAFGFEVDETGDRLDAEVSRISAAVDPVSQTVKVISRVDKAPARVLPGMSGTATWLSSGDGEGRRCGVTSS</sequence>
<dbReference type="SUPFAM" id="SSF111369">
    <property type="entry name" value="HlyD-like secretion proteins"/>
    <property type="match status" value="1"/>
</dbReference>
<dbReference type="PANTHER" id="PTHR30469">
    <property type="entry name" value="MULTIDRUG RESISTANCE PROTEIN MDTA"/>
    <property type="match status" value="1"/>
</dbReference>
<evidence type="ECO:0000313" key="3">
    <source>
        <dbReference type="Proteomes" id="UP000241895"/>
    </source>
</evidence>
<dbReference type="EMBL" id="PXNS01000015">
    <property type="protein sequence ID" value="PTL91621.1"/>
    <property type="molecule type" value="Genomic_DNA"/>
</dbReference>
<proteinExistence type="inferred from homology"/>
<gene>
    <name evidence="2" type="ORF">C6W88_18915</name>
</gene>
<evidence type="ECO:0000256" key="1">
    <source>
        <dbReference type="ARBA" id="ARBA00009477"/>
    </source>
</evidence>
<comment type="caution">
    <text evidence="2">The sequence shown here is derived from an EMBL/GenBank/DDBJ whole genome shotgun (WGS) entry which is preliminary data.</text>
</comment>
<name>A0ABX5IST9_9GAMM</name>
<evidence type="ECO:0000313" key="2">
    <source>
        <dbReference type="EMBL" id="PTL91621.1"/>
    </source>
</evidence>
<protein>
    <submittedName>
        <fullName evidence="2">Efflux transporter periplasmic adaptor subunit</fullName>
    </submittedName>
</protein>
<reference evidence="2 3" key="1">
    <citation type="submission" date="2018-03" db="EMBL/GenBank/DDBJ databases">
        <authorList>
            <person name="Zhou J."/>
            <person name="Li X."/>
            <person name="Xue M."/>
            <person name="Yin J."/>
        </authorList>
    </citation>
    <scope>NUCLEOTIDE SEQUENCE [LARGE SCALE GENOMIC DNA]</scope>
    <source>
        <strain evidence="2 3">SYSU ZJ2214</strain>
    </source>
</reference>
<organism evidence="2 3">
    <name type="scientific">Halomonas litopenaei</name>
    <dbReference type="NCBI Taxonomy" id="2109328"/>
    <lineage>
        <taxon>Bacteria</taxon>
        <taxon>Pseudomonadati</taxon>
        <taxon>Pseudomonadota</taxon>
        <taxon>Gammaproteobacteria</taxon>
        <taxon>Oceanospirillales</taxon>
        <taxon>Halomonadaceae</taxon>
        <taxon>Halomonas</taxon>
    </lineage>
</organism>
<dbReference type="PANTHER" id="PTHR30469:SF15">
    <property type="entry name" value="HLYD FAMILY OF SECRETION PROTEINS"/>
    <property type="match status" value="1"/>
</dbReference>
<dbReference type="NCBIfam" id="TIGR01730">
    <property type="entry name" value="RND_mfp"/>
    <property type="match status" value="1"/>
</dbReference>